<organism evidence="1 2">
    <name type="scientific">Tritrichomonas musculus</name>
    <dbReference type="NCBI Taxonomy" id="1915356"/>
    <lineage>
        <taxon>Eukaryota</taxon>
        <taxon>Metamonada</taxon>
        <taxon>Parabasalia</taxon>
        <taxon>Tritrichomonadida</taxon>
        <taxon>Tritrichomonadidae</taxon>
        <taxon>Tritrichomonas</taxon>
    </lineage>
</organism>
<dbReference type="Gene3D" id="3.80.10.10">
    <property type="entry name" value="Ribonuclease Inhibitor"/>
    <property type="match status" value="1"/>
</dbReference>
<dbReference type="InterPro" id="IPR026906">
    <property type="entry name" value="LRR_5"/>
</dbReference>
<gene>
    <name evidence="1" type="ORF">M9Y10_029722</name>
</gene>
<comment type="caution">
    <text evidence="1">The sequence shown here is derived from an EMBL/GenBank/DDBJ whole genome shotgun (WGS) entry which is preliminary data.</text>
</comment>
<evidence type="ECO:0000313" key="2">
    <source>
        <dbReference type="Proteomes" id="UP001470230"/>
    </source>
</evidence>
<dbReference type="InterPro" id="IPR032675">
    <property type="entry name" value="LRR_dom_sf"/>
</dbReference>
<dbReference type="Proteomes" id="UP001470230">
    <property type="component" value="Unassembled WGS sequence"/>
</dbReference>
<reference evidence="1 2" key="1">
    <citation type="submission" date="2024-04" db="EMBL/GenBank/DDBJ databases">
        <title>Tritrichomonas musculus Genome.</title>
        <authorList>
            <person name="Alves-Ferreira E."/>
            <person name="Grigg M."/>
            <person name="Lorenzi H."/>
            <person name="Galac M."/>
        </authorList>
    </citation>
    <scope>NUCLEOTIDE SEQUENCE [LARGE SCALE GENOMIC DNA]</scope>
    <source>
        <strain evidence="1 2">EAF2021</strain>
    </source>
</reference>
<protein>
    <submittedName>
        <fullName evidence="1">Uncharacterized protein</fullName>
    </submittedName>
</protein>
<name>A0ABR2KMV5_9EUKA</name>
<keyword evidence="2" id="KW-1185">Reference proteome</keyword>
<evidence type="ECO:0000313" key="1">
    <source>
        <dbReference type="EMBL" id="KAK8892493.1"/>
    </source>
</evidence>
<sequence>MKISVMPGNHLYQLYNKQFVLKKSKPEKENPDILVFSVRDIQTATIPDFIEEIDSFAFEKCRKLRQVTFSKNSKLKSFQKMVFQRH</sequence>
<proteinExistence type="predicted"/>
<dbReference type="Pfam" id="PF13306">
    <property type="entry name" value="LRR_5"/>
    <property type="match status" value="1"/>
</dbReference>
<accession>A0ABR2KMV5</accession>
<dbReference type="EMBL" id="JAPFFF010000004">
    <property type="protein sequence ID" value="KAK8892493.1"/>
    <property type="molecule type" value="Genomic_DNA"/>
</dbReference>